<proteinExistence type="inferred from homology"/>
<evidence type="ECO:0000256" key="6">
    <source>
        <dbReference type="ARBA" id="ARBA00022764"/>
    </source>
</evidence>
<comment type="subcellular location">
    <subcellularLocation>
        <location evidence="1">Periplasm</location>
    </subcellularLocation>
</comment>
<reference evidence="10 11" key="1">
    <citation type="journal article" date="2014" name="Int. J. Syst. Evol. Microbiol.">
        <title>Complete genome sequence of Corynebacterium casei LMG S-19264T (=DSM 44701T), isolated from a smear-ripened cheese.</title>
        <authorList>
            <consortium name="US DOE Joint Genome Institute (JGI-PGF)"/>
            <person name="Walter F."/>
            <person name="Albersmeier A."/>
            <person name="Kalinowski J."/>
            <person name="Ruckert C."/>
        </authorList>
    </citation>
    <scope>NUCLEOTIDE SEQUENCE [LARGE SCALE GENOMIC DNA]</scope>
    <source>
        <strain evidence="10 11">CGMCC 1.9161</strain>
    </source>
</reference>
<comment type="similarity">
    <text evidence="2">Belongs to the bacterial solute-binding protein 1 family.</text>
</comment>
<dbReference type="GO" id="GO:0042597">
    <property type="term" value="C:periplasmic space"/>
    <property type="evidence" value="ECO:0007669"/>
    <property type="project" value="UniProtKB-SubCell"/>
</dbReference>
<comment type="function">
    <text evidence="7">Part of a binding-protein-dependent transport system for a sugar.</text>
</comment>
<keyword evidence="3" id="KW-0813">Transport</keyword>
<dbReference type="Gene3D" id="3.40.190.10">
    <property type="entry name" value="Periplasmic binding protein-like II"/>
    <property type="match status" value="2"/>
</dbReference>
<keyword evidence="4" id="KW-0762">Sugar transport</keyword>
<evidence type="ECO:0000313" key="10">
    <source>
        <dbReference type="EMBL" id="GGK39807.1"/>
    </source>
</evidence>
<protein>
    <recommendedName>
        <fullName evidence="8">Probable sugar-binding periplasmic protein</fullName>
    </recommendedName>
</protein>
<organism evidence="10 11">
    <name type="scientific">Salinarimonas ramus</name>
    <dbReference type="NCBI Taxonomy" id="690164"/>
    <lineage>
        <taxon>Bacteria</taxon>
        <taxon>Pseudomonadati</taxon>
        <taxon>Pseudomonadota</taxon>
        <taxon>Alphaproteobacteria</taxon>
        <taxon>Hyphomicrobiales</taxon>
        <taxon>Salinarimonadaceae</taxon>
        <taxon>Salinarimonas</taxon>
    </lineage>
</organism>
<keyword evidence="5 9" id="KW-0732">Signal</keyword>
<dbReference type="Proteomes" id="UP000600449">
    <property type="component" value="Unassembled WGS sequence"/>
</dbReference>
<keyword evidence="6" id="KW-0574">Periplasm</keyword>
<dbReference type="InterPro" id="IPR006059">
    <property type="entry name" value="SBP"/>
</dbReference>
<comment type="caution">
    <text evidence="10">The sequence shown here is derived from an EMBL/GenBank/DDBJ whole genome shotgun (WGS) entry which is preliminary data.</text>
</comment>
<sequence length="414" mass="43874">MRSLKRAALAACAASAITLAAYTPAVAQEAEVIHWWTSGGESAALQEFVSRFEAAGGTWVDTAIAGGTNARTAGINRIVGGDAPTAMQFNTGRQFEEVAAGGLLNDIEAVASRGGWRDLIPASFVDAISYDGEIYAVPVNIHGQNWMFYNNAVLEEAGVAPPQTWEDVLAAAEKIEAAGKIPFAQGGEPWQERTLFNAVLAGHGGPELYDRLYAQNDVAALDTEEFRAVADVFGRLRAIVDEGSPGRSWNETTNLVVTGRAAMQLMGDWAKGEFLAAGQTPGEEYGCALVGANEALIIGGDVFVFPATDDEAQRAAQEMLAEVMFSPEAQIAFNNVKGSIPVRSDVDVSGMDACAQRGAEVMSDPAKQVPQVNLVASSDLVGAVDDVITQYWNDPSMDADAFVARFREAMEIAG</sequence>
<evidence type="ECO:0000256" key="8">
    <source>
        <dbReference type="ARBA" id="ARBA00049753"/>
    </source>
</evidence>
<evidence type="ECO:0000256" key="1">
    <source>
        <dbReference type="ARBA" id="ARBA00004418"/>
    </source>
</evidence>
<dbReference type="SUPFAM" id="SSF53850">
    <property type="entry name" value="Periplasmic binding protein-like II"/>
    <property type="match status" value="1"/>
</dbReference>
<evidence type="ECO:0000313" key="11">
    <source>
        <dbReference type="Proteomes" id="UP000600449"/>
    </source>
</evidence>
<dbReference type="PANTHER" id="PTHR43649">
    <property type="entry name" value="ARABINOSE-BINDING PROTEIN-RELATED"/>
    <property type="match status" value="1"/>
</dbReference>
<accession>A0A917QA98</accession>
<name>A0A917QA98_9HYPH</name>
<feature type="signal peptide" evidence="9">
    <location>
        <begin position="1"/>
        <end position="27"/>
    </location>
</feature>
<keyword evidence="11" id="KW-1185">Reference proteome</keyword>
<gene>
    <name evidence="10" type="ORF">GCM10011322_28680</name>
</gene>
<dbReference type="PANTHER" id="PTHR43649:SF28">
    <property type="entry name" value="BINDING PROTEIN COMPONENT OF ABC SUGAR TRANSPORTER-RELATED"/>
    <property type="match status" value="1"/>
</dbReference>
<feature type="chain" id="PRO_5037804091" description="Probable sugar-binding periplasmic protein" evidence="9">
    <location>
        <begin position="28"/>
        <end position="414"/>
    </location>
</feature>
<dbReference type="AlphaFoldDB" id="A0A917QA98"/>
<evidence type="ECO:0000256" key="3">
    <source>
        <dbReference type="ARBA" id="ARBA00022448"/>
    </source>
</evidence>
<evidence type="ECO:0000256" key="7">
    <source>
        <dbReference type="ARBA" id="ARBA00049629"/>
    </source>
</evidence>
<dbReference type="InterPro" id="IPR050490">
    <property type="entry name" value="Bact_solute-bd_prot1"/>
</dbReference>
<evidence type="ECO:0000256" key="2">
    <source>
        <dbReference type="ARBA" id="ARBA00008520"/>
    </source>
</evidence>
<dbReference type="EMBL" id="BMMF01000008">
    <property type="protein sequence ID" value="GGK39807.1"/>
    <property type="molecule type" value="Genomic_DNA"/>
</dbReference>
<evidence type="ECO:0000256" key="5">
    <source>
        <dbReference type="ARBA" id="ARBA00022729"/>
    </source>
</evidence>
<evidence type="ECO:0000256" key="9">
    <source>
        <dbReference type="SAM" id="SignalP"/>
    </source>
</evidence>
<evidence type="ECO:0000256" key="4">
    <source>
        <dbReference type="ARBA" id="ARBA00022597"/>
    </source>
</evidence>
<dbReference type="RefSeq" id="WP_188913913.1">
    <property type="nucleotide sequence ID" value="NZ_BMMF01000008.1"/>
</dbReference>
<dbReference type="Pfam" id="PF01547">
    <property type="entry name" value="SBP_bac_1"/>
    <property type="match status" value="1"/>
</dbReference>